<name>Q6IHN6_DROME</name>
<accession>Q6IHN6</accession>
<gene>
    <name evidence="1" type="ORF">HDC02065</name>
</gene>
<protein>
    <submittedName>
        <fullName evidence="1">HDC02065</fullName>
    </submittedName>
</protein>
<reference evidence="1" key="1">
    <citation type="journal article" date="2003" name="Genome Biol.">
        <title>An integrated gene annotation and transcriptional profiling approach towards the full gene content of the Drosophila genome.</title>
        <authorList>
            <person name="Hild M."/>
            <person name="Beckmann B."/>
            <person name="Haas S.A."/>
            <person name="Koch B."/>
            <person name="Solovyev V."/>
            <person name="Busold C."/>
            <person name="Fellenberg K."/>
            <person name="Boutros M."/>
            <person name="Vingron M."/>
            <person name="Sauer F."/>
            <person name="Hoheisel J.D."/>
            <person name="Paro R."/>
        </authorList>
    </citation>
    <scope>NUCLEOTIDE SEQUENCE</scope>
</reference>
<dbReference type="EMBL" id="BK003380">
    <property type="protein sequence ID" value="DAA03579.1"/>
    <property type="molecule type" value="Genomic_DNA"/>
</dbReference>
<organism evidence="1">
    <name type="scientific">Drosophila melanogaster</name>
    <name type="common">Fruit fly</name>
    <dbReference type="NCBI Taxonomy" id="7227"/>
    <lineage>
        <taxon>Eukaryota</taxon>
        <taxon>Metazoa</taxon>
        <taxon>Ecdysozoa</taxon>
        <taxon>Arthropoda</taxon>
        <taxon>Hexapoda</taxon>
        <taxon>Insecta</taxon>
        <taxon>Pterygota</taxon>
        <taxon>Neoptera</taxon>
        <taxon>Endopterygota</taxon>
        <taxon>Diptera</taxon>
        <taxon>Brachycera</taxon>
        <taxon>Muscomorpha</taxon>
        <taxon>Ephydroidea</taxon>
        <taxon>Drosophilidae</taxon>
        <taxon>Drosophila</taxon>
        <taxon>Sophophora</taxon>
    </lineage>
</organism>
<evidence type="ECO:0000313" key="1">
    <source>
        <dbReference type="EMBL" id="DAA03579.1"/>
    </source>
</evidence>
<dbReference type="AlphaFoldDB" id="Q6IHN6"/>
<sequence length="126" mass="14390">MVFLMRLFLGKRHLDNYGHCYVYYSYAPLCASSTAMHISSEGKNGKQFPARTRAWQPGAMPKYPGAAADTLPIRCASLWHEINKDNNNNNSCRRKFGKMGKKLTPCEKFRHKVALEAKDFGFLEKI</sequence>
<proteinExistence type="predicted"/>